<dbReference type="EMBL" id="JAAGYR010000002">
    <property type="protein sequence ID" value="NEN74986.1"/>
    <property type="molecule type" value="Genomic_DNA"/>
</dbReference>
<dbReference type="InterPro" id="IPR027417">
    <property type="entry name" value="P-loop_NTPase"/>
</dbReference>
<dbReference type="AlphaFoldDB" id="A0A6L9Y432"/>
<dbReference type="InterPro" id="IPR005225">
    <property type="entry name" value="Small_GTP-bd"/>
</dbReference>
<dbReference type="InterPro" id="IPR006073">
    <property type="entry name" value="GTP-bd"/>
</dbReference>
<dbReference type="PANTHER" id="PTHR42714">
    <property type="entry name" value="TRNA MODIFICATION GTPASE GTPBP3"/>
    <property type="match status" value="1"/>
</dbReference>
<keyword evidence="3" id="KW-1185">Reference proteome</keyword>
<sequence length="299" mass="34038">MSNPEKITNVLENIFSKLPTEFRDDFKRKLQEAIQYTPKIGVMGKSGAGKSSLINALVGQNACQTGAVGGCTRAFQEEKIALAGREIIFMDLPGIAESTTYDDEYKALYKSKVEDLDLILWVIKVDDRANVSDQQFYNDLVTYYKKERIIFVLSQSDKAEPSREFDYQYYIPSPKQLNIIDKNRVRIQESFNVDLDDIIPVACEFYEDKYSRWNFDKLVTRIIKKIPAKAKSSLYASVSKENRTEESAREAKNGFNMVVNGILDTIINSTPLKVIAPVLDKLKKPIIDGIESLWNKIFG</sequence>
<dbReference type="GO" id="GO:0030488">
    <property type="term" value="P:tRNA methylation"/>
    <property type="evidence" value="ECO:0007669"/>
    <property type="project" value="TreeGrafter"/>
</dbReference>
<dbReference type="SUPFAM" id="SSF52540">
    <property type="entry name" value="P-loop containing nucleoside triphosphate hydrolases"/>
    <property type="match status" value="1"/>
</dbReference>
<dbReference type="Proteomes" id="UP000477651">
    <property type="component" value="Unassembled WGS sequence"/>
</dbReference>
<protein>
    <submittedName>
        <fullName evidence="2">GTP-binding protein</fullName>
    </submittedName>
</protein>
<dbReference type="GO" id="GO:0005829">
    <property type="term" value="C:cytosol"/>
    <property type="evidence" value="ECO:0007669"/>
    <property type="project" value="TreeGrafter"/>
</dbReference>
<name>A0A6L9Y432_9BURK</name>
<dbReference type="GO" id="GO:0002098">
    <property type="term" value="P:tRNA wobble uridine modification"/>
    <property type="evidence" value="ECO:0007669"/>
    <property type="project" value="TreeGrafter"/>
</dbReference>
<evidence type="ECO:0000313" key="3">
    <source>
        <dbReference type="Proteomes" id="UP000477651"/>
    </source>
</evidence>
<dbReference type="GO" id="GO:0005525">
    <property type="term" value="F:GTP binding"/>
    <property type="evidence" value="ECO:0007669"/>
    <property type="project" value="InterPro"/>
</dbReference>
<comment type="caution">
    <text evidence="2">The sequence shown here is derived from an EMBL/GenBank/DDBJ whole genome shotgun (WGS) entry which is preliminary data.</text>
</comment>
<evidence type="ECO:0000259" key="1">
    <source>
        <dbReference type="Pfam" id="PF01926"/>
    </source>
</evidence>
<reference evidence="2 3" key="1">
    <citation type="submission" date="2020-02" db="EMBL/GenBank/DDBJ databases">
        <title>Pelistega sp. NLN82 were isolated from wild rodents of the Hainan Island.</title>
        <authorList>
            <person name="Niu N."/>
            <person name="Zhou J."/>
        </authorList>
    </citation>
    <scope>NUCLEOTIDE SEQUENCE [LARGE SCALE GENOMIC DNA]</scope>
    <source>
        <strain evidence="2 3">NLN82</strain>
    </source>
</reference>
<feature type="domain" description="G" evidence="1">
    <location>
        <begin position="39"/>
        <end position="153"/>
    </location>
</feature>
<dbReference type="RefSeq" id="WP_163763756.1">
    <property type="nucleotide sequence ID" value="NZ_JAAGYR010000002.1"/>
</dbReference>
<dbReference type="PANTHER" id="PTHR42714:SF2">
    <property type="entry name" value="TRNA MODIFICATION GTPASE GTPBP3, MITOCHONDRIAL"/>
    <property type="match status" value="1"/>
</dbReference>
<proteinExistence type="predicted"/>
<dbReference type="Pfam" id="PF01926">
    <property type="entry name" value="MMR_HSR1"/>
    <property type="match status" value="1"/>
</dbReference>
<gene>
    <name evidence="2" type="ORF">F9B74_01400</name>
</gene>
<organism evidence="2 3">
    <name type="scientific">Pelistega ratti</name>
    <dbReference type="NCBI Taxonomy" id="2652177"/>
    <lineage>
        <taxon>Bacteria</taxon>
        <taxon>Pseudomonadati</taxon>
        <taxon>Pseudomonadota</taxon>
        <taxon>Betaproteobacteria</taxon>
        <taxon>Burkholderiales</taxon>
        <taxon>Alcaligenaceae</taxon>
        <taxon>Pelistega</taxon>
    </lineage>
</organism>
<dbReference type="Gene3D" id="3.40.50.300">
    <property type="entry name" value="P-loop containing nucleotide triphosphate hydrolases"/>
    <property type="match status" value="1"/>
</dbReference>
<evidence type="ECO:0000313" key="2">
    <source>
        <dbReference type="EMBL" id="NEN74986.1"/>
    </source>
</evidence>
<accession>A0A6L9Y432</accession>
<dbReference type="NCBIfam" id="TIGR00231">
    <property type="entry name" value="small_GTP"/>
    <property type="match status" value="1"/>
</dbReference>